<keyword evidence="2" id="KW-1185">Reference proteome</keyword>
<name>A0ACB9LIG3_9MYRT</name>
<accession>A0ACB9LIG3</accession>
<gene>
    <name evidence="1" type="ORF">MLD38_035982</name>
</gene>
<evidence type="ECO:0000313" key="2">
    <source>
        <dbReference type="Proteomes" id="UP001057402"/>
    </source>
</evidence>
<comment type="caution">
    <text evidence="1">The sequence shown here is derived from an EMBL/GenBank/DDBJ whole genome shotgun (WGS) entry which is preliminary data.</text>
</comment>
<organism evidence="1 2">
    <name type="scientific">Melastoma candidum</name>
    <dbReference type="NCBI Taxonomy" id="119954"/>
    <lineage>
        <taxon>Eukaryota</taxon>
        <taxon>Viridiplantae</taxon>
        <taxon>Streptophyta</taxon>
        <taxon>Embryophyta</taxon>
        <taxon>Tracheophyta</taxon>
        <taxon>Spermatophyta</taxon>
        <taxon>Magnoliopsida</taxon>
        <taxon>eudicotyledons</taxon>
        <taxon>Gunneridae</taxon>
        <taxon>Pentapetalae</taxon>
        <taxon>rosids</taxon>
        <taxon>malvids</taxon>
        <taxon>Myrtales</taxon>
        <taxon>Melastomataceae</taxon>
        <taxon>Melastomatoideae</taxon>
        <taxon>Melastomateae</taxon>
        <taxon>Melastoma</taxon>
    </lineage>
</organism>
<sequence>MMTLKFVLAALCAWVWCITSCSGCETSSDGLLRIGIRKRKLNVASANGARITLPPRGTGGPGAAVVYLKNYLDVQYYGEIGIGTPPQTFLVVFDTGSANLWVPSSRCLFSITCYMHSKYRGRLSSTYKKIGIPCRLHYGSHYISGVLSQDNVKVGDFVIKDQEFAEIRREGFLDFLFSKFDGILGLGFIDIAIGGTIPLWYNMVQTGQVAQKVFSVWFNRDPSSSLGGEIILGGLDWRHFKGEHIFFPLSKKGYWQIDMGDILIGNNATGFCGSKCAAILDTGMSFIAGPSKIVAQINHAIGAVGIVSLECQYVVSKYGNLLWEALVNGLKPERVCADIGLCGNDDNNNTSSHIDAPFDESALCSLCEMVIFWMQTQLKQSNVKDTTFKFIDEKLCAKIPSPTSRSFVNCEDVVKLPPVTFIIGNRSFPLYANQYILRIEEELSTFCISGFVPLEAPQHDPLWVLGSMFMGAYHTVFDFGNLRIGLAEAVN</sequence>
<dbReference type="Proteomes" id="UP001057402">
    <property type="component" value="Chromosome 11"/>
</dbReference>
<dbReference type="EMBL" id="CM042890">
    <property type="protein sequence ID" value="KAI4311046.1"/>
    <property type="molecule type" value="Genomic_DNA"/>
</dbReference>
<reference evidence="2" key="1">
    <citation type="journal article" date="2023" name="Front. Plant Sci.">
        <title>Chromosomal-level genome assembly of Melastoma candidum provides insights into trichome evolution.</title>
        <authorList>
            <person name="Zhong Y."/>
            <person name="Wu W."/>
            <person name="Sun C."/>
            <person name="Zou P."/>
            <person name="Liu Y."/>
            <person name="Dai S."/>
            <person name="Zhou R."/>
        </authorList>
    </citation>
    <scope>NUCLEOTIDE SEQUENCE [LARGE SCALE GENOMIC DNA]</scope>
</reference>
<evidence type="ECO:0000313" key="1">
    <source>
        <dbReference type="EMBL" id="KAI4311046.1"/>
    </source>
</evidence>
<protein>
    <submittedName>
        <fullName evidence="1">Uncharacterized protein</fullName>
    </submittedName>
</protein>
<proteinExistence type="predicted"/>